<dbReference type="InterPro" id="IPR058581">
    <property type="entry name" value="TM_HPP"/>
</dbReference>
<proteinExistence type="predicted"/>
<sequence>MAPLAESALAGIGAALGFLALYATSQVLPMLPGDVKVMCPPLGAVAVLLFCLPKAPASSTYAVIIGHLVGGAVAVGVNQVLAKGDPMAPGVAVALAIFGMKLFDCVHPPAAAYAFFAAVQGFDHPKYVLFPGLLGAVVLVVVQKVYLSLTATAKLELKKS</sequence>
<evidence type="ECO:0000313" key="3">
    <source>
        <dbReference type="EMBL" id="CAD8496327.1"/>
    </source>
</evidence>
<dbReference type="InterPro" id="IPR007065">
    <property type="entry name" value="HPP"/>
</dbReference>
<dbReference type="AlphaFoldDB" id="A0A7S0EW41"/>
<name>A0A7S0EW41_9EUKA</name>
<dbReference type="EMBL" id="HBEP01024483">
    <property type="protein sequence ID" value="CAD8496327.1"/>
    <property type="molecule type" value="Transcribed_RNA"/>
</dbReference>
<feature type="transmembrane region" description="Helical" evidence="1">
    <location>
        <begin position="60"/>
        <end position="81"/>
    </location>
</feature>
<keyword evidence="1" id="KW-1133">Transmembrane helix</keyword>
<dbReference type="PANTHER" id="PTHR33741:SF5">
    <property type="entry name" value="TRANSMEMBRANE PROTEIN DDB_G0269096-RELATED"/>
    <property type="match status" value="1"/>
</dbReference>
<reference evidence="3" key="1">
    <citation type="submission" date="2021-01" db="EMBL/GenBank/DDBJ databases">
        <authorList>
            <person name="Corre E."/>
            <person name="Pelletier E."/>
            <person name="Niang G."/>
            <person name="Scheremetjew M."/>
            <person name="Finn R."/>
            <person name="Kale V."/>
            <person name="Holt S."/>
            <person name="Cochrane G."/>
            <person name="Meng A."/>
            <person name="Brown T."/>
            <person name="Cohen L."/>
        </authorList>
    </citation>
    <scope>NUCLEOTIDE SEQUENCE</scope>
    <source>
        <strain evidence="3">CCMP1374</strain>
    </source>
</reference>
<evidence type="ECO:0000259" key="2">
    <source>
        <dbReference type="Pfam" id="PF04982"/>
    </source>
</evidence>
<feature type="transmembrane region" description="Helical" evidence="1">
    <location>
        <begin position="87"/>
        <end position="106"/>
    </location>
</feature>
<protein>
    <recommendedName>
        <fullName evidence="2">HPP transmembrane region domain-containing protein</fullName>
    </recommendedName>
</protein>
<feature type="transmembrane region" description="Helical" evidence="1">
    <location>
        <begin position="127"/>
        <end position="147"/>
    </location>
</feature>
<organism evidence="3">
    <name type="scientific">Phaeocystis antarctica</name>
    <dbReference type="NCBI Taxonomy" id="33657"/>
    <lineage>
        <taxon>Eukaryota</taxon>
        <taxon>Haptista</taxon>
        <taxon>Haptophyta</taxon>
        <taxon>Prymnesiophyceae</taxon>
        <taxon>Phaeocystales</taxon>
        <taxon>Phaeocystaceae</taxon>
        <taxon>Phaeocystis</taxon>
    </lineage>
</organism>
<keyword evidence="1" id="KW-0812">Transmembrane</keyword>
<dbReference type="PANTHER" id="PTHR33741">
    <property type="entry name" value="TRANSMEMBRANE PROTEIN DDB_G0269096-RELATED"/>
    <property type="match status" value="1"/>
</dbReference>
<dbReference type="Pfam" id="PF04982">
    <property type="entry name" value="TM_HPP"/>
    <property type="match status" value="1"/>
</dbReference>
<accession>A0A7S0EW41</accession>
<keyword evidence="1" id="KW-0472">Membrane</keyword>
<feature type="domain" description="HPP transmembrane region" evidence="2">
    <location>
        <begin position="3"/>
        <end position="149"/>
    </location>
</feature>
<gene>
    <name evidence="3" type="ORF">PANT1444_LOCUS13875</name>
</gene>
<evidence type="ECO:0000256" key="1">
    <source>
        <dbReference type="SAM" id="Phobius"/>
    </source>
</evidence>